<dbReference type="RefSeq" id="WP_209373644.1">
    <property type="nucleotide sequence ID" value="NZ_JAGIZA010000005.1"/>
</dbReference>
<dbReference type="Pfam" id="PF06945">
    <property type="entry name" value="DUF1289"/>
    <property type="match status" value="1"/>
</dbReference>
<evidence type="ECO:0000313" key="1">
    <source>
        <dbReference type="EMBL" id="MBP0493411.1"/>
    </source>
</evidence>
<reference evidence="1" key="1">
    <citation type="submission" date="2021-03" db="EMBL/GenBank/DDBJ databases">
        <authorList>
            <person name="So Y."/>
        </authorList>
    </citation>
    <scope>NUCLEOTIDE SEQUENCE</scope>
    <source>
        <strain evidence="1">SG15</strain>
    </source>
</reference>
<dbReference type="InterPro" id="IPR010710">
    <property type="entry name" value="DUF1289"/>
</dbReference>
<name>A0A940MZP2_9PROT</name>
<gene>
    <name evidence="1" type="ORF">J5Y10_11545</name>
</gene>
<sequence>MPDLLAPPDERPCIKVCAYDDSTEWCLGCGMTKPEKKAWKRAPEYRAAIHANLPTRMAAMAAAGHRTGPAAGKKR</sequence>
<organism evidence="1 2">
    <name type="scientific">Roseomonas indoligenes</name>
    <dbReference type="NCBI Taxonomy" id="2820811"/>
    <lineage>
        <taxon>Bacteria</taxon>
        <taxon>Pseudomonadati</taxon>
        <taxon>Pseudomonadota</taxon>
        <taxon>Alphaproteobacteria</taxon>
        <taxon>Acetobacterales</taxon>
        <taxon>Roseomonadaceae</taxon>
        <taxon>Roseomonas</taxon>
    </lineage>
</organism>
<dbReference type="Proteomes" id="UP000677537">
    <property type="component" value="Unassembled WGS sequence"/>
</dbReference>
<dbReference type="AlphaFoldDB" id="A0A940MZP2"/>
<dbReference type="EMBL" id="JAGIZA010000005">
    <property type="protein sequence ID" value="MBP0493411.1"/>
    <property type="molecule type" value="Genomic_DNA"/>
</dbReference>
<evidence type="ECO:0000313" key="2">
    <source>
        <dbReference type="Proteomes" id="UP000677537"/>
    </source>
</evidence>
<comment type="caution">
    <text evidence="1">The sequence shown here is derived from an EMBL/GenBank/DDBJ whole genome shotgun (WGS) entry which is preliminary data.</text>
</comment>
<proteinExistence type="predicted"/>
<keyword evidence="2" id="KW-1185">Reference proteome</keyword>
<protein>
    <submittedName>
        <fullName evidence="1">DUF1289 domain-containing protein</fullName>
    </submittedName>
</protein>
<accession>A0A940MZP2</accession>